<keyword evidence="6" id="KW-1185">Reference proteome</keyword>
<dbReference type="GO" id="GO:0003677">
    <property type="term" value="F:DNA binding"/>
    <property type="evidence" value="ECO:0007669"/>
    <property type="project" value="UniProtKB-KW"/>
</dbReference>
<keyword evidence="1" id="KW-0805">Transcription regulation</keyword>
<dbReference type="EMBL" id="BNAP01000017">
    <property type="protein sequence ID" value="GHG96528.1"/>
    <property type="molecule type" value="Genomic_DNA"/>
</dbReference>
<dbReference type="AlphaFoldDB" id="A0A8J3HAG8"/>
<evidence type="ECO:0000313" key="5">
    <source>
        <dbReference type="EMBL" id="GHG96528.1"/>
    </source>
</evidence>
<sequence length="182" mass="20466">MSQPSLPLTDDNRQDIFAEGETPMTEREMAEARFWFQVLRLRRRIFDDLNTALMAGAGLSVAKFDALAQLYRFRDGLSMSELSAKLKVTNGNVSGLIARLQKDGYVAKSIAPGDRRSFRASITKEGLEIFQTALALHREETSRKLRNIPMDEIDSLTNDLDRISKEISIPETDDSGAQLSRQ</sequence>
<feature type="domain" description="HTH marR-type" evidence="4">
    <location>
        <begin position="31"/>
        <end position="165"/>
    </location>
</feature>
<comment type="caution">
    <text evidence="5">The sequence shown here is derived from an EMBL/GenBank/DDBJ whole genome shotgun (WGS) entry which is preliminary data.</text>
</comment>
<organism evidence="5 6">
    <name type="scientific">Pseudodonghicola xiamenensis</name>
    <dbReference type="NCBI Taxonomy" id="337702"/>
    <lineage>
        <taxon>Bacteria</taxon>
        <taxon>Pseudomonadati</taxon>
        <taxon>Pseudomonadota</taxon>
        <taxon>Alphaproteobacteria</taxon>
        <taxon>Rhodobacterales</taxon>
        <taxon>Paracoccaceae</taxon>
        <taxon>Pseudodonghicola</taxon>
    </lineage>
</organism>
<reference evidence="5" key="1">
    <citation type="journal article" date="2014" name="Int. J. Syst. Evol. Microbiol.">
        <title>Complete genome sequence of Corynebacterium casei LMG S-19264T (=DSM 44701T), isolated from a smear-ripened cheese.</title>
        <authorList>
            <consortium name="US DOE Joint Genome Institute (JGI-PGF)"/>
            <person name="Walter F."/>
            <person name="Albersmeier A."/>
            <person name="Kalinowski J."/>
            <person name="Ruckert C."/>
        </authorList>
    </citation>
    <scope>NUCLEOTIDE SEQUENCE</scope>
    <source>
        <strain evidence="5">CGMCC 1.7081</strain>
    </source>
</reference>
<accession>A0A8J3HAG8</accession>
<evidence type="ECO:0000313" key="6">
    <source>
        <dbReference type="Proteomes" id="UP000611500"/>
    </source>
</evidence>
<dbReference type="RefSeq" id="WP_084437070.1">
    <property type="nucleotide sequence ID" value="NZ_BNAP01000017.1"/>
</dbReference>
<dbReference type="InterPro" id="IPR036388">
    <property type="entry name" value="WH-like_DNA-bd_sf"/>
</dbReference>
<dbReference type="InterPro" id="IPR036390">
    <property type="entry name" value="WH_DNA-bd_sf"/>
</dbReference>
<dbReference type="Pfam" id="PF12802">
    <property type="entry name" value="MarR_2"/>
    <property type="match status" value="1"/>
</dbReference>
<dbReference type="Gene3D" id="1.10.10.10">
    <property type="entry name" value="Winged helix-like DNA-binding domain superfamily/Winged helix DNA-binding domain"/>
    <property type="match status" value="1"/>
</dbReference>
<dbReference type="PRINTS" id="PR00598">
    <property type="entry name" value="HTHMARR"/>
</dbReference>
<dbReference type="PANTHER" id="PTHR42756">
    <property type="entry name" value="TRANSCRIPTIONAL REGULATOR, MARR"/>
    <property type="match status" value="1"/>
</dbReference>
<proteinExistence type="predicted"/>
<evidence type="ECO:0000256" key="2">
    <source>
        <dbReference type="ARBA" id="ARBA00023125"/>
    </source>
</evidence>
<evidence type="ECO:0000256" key="3">
    <source>
        <dbReference type="ARBA" id="ARBA00023163"/>
    </source>
</evidence>
<name>A0A8J3HAG8_9RHOB</name>
<dbReference type="InterPro" id="IPR000835">
    <property type="entry name" value="HTH_MarR-typ"/>
</dbReference>
<keyword evidence="2" id="KW-0238">DNA-binding</keyword>
<evidence type="ECO:0000259" key="4">
    <source>
        <dbReference type="PROSITE" id="PS50995"/>
    </source>
</evidence>
<dbReference type="GO" id="GO:0003700">
    <property type="term" value="F:DNA-binding transcription factor activity"/>
    <property type="evidence" value="ECO:0007669"/>
    <property type="project" value="InterPro"/>
</dbReference>
<dbReference type="SUPFAM" id="SSF46785">
    <property type="entry name" value="Winged helix' DNA-binding domain"/>
    <property type="match status" value="1"/>
</dbReference>
<reference evidence="5" key="2">
    <citation type="submission" date="2020-09" db="EMBL/GenBank/DDBJ databases">
        <authorList>
            <person name="Sun Q."/>
            <person name="Zhou Y."/>
        </authorList>
    </citation>
    <scope>NUCLEOTIDE SEQUENCE</scope>
    <source>
        <strain evidence="5">CGMCC 1.7081</strain>
    </source>
</reference>
<evidence type="ECO:0000256" key="1">
    <source>
        <dbReference type="ARBA" id="ARBA00023015"/>
    </source>
</evidence>
<keyword evidence="3" id="KW-0804">Transcription</keyword>
<dbReference type="Proteomes" id="UP000611500">
    <property type="component" value="Unassembled WGS sequence"/>
</dbReference>
<dbReference type="PANTHER" id="PTHR42756:SF1">
    <property type="entry name" value="TRANSCRIPTIONAL REPRESSOR OF EMRAB OPERON"/>
    <property type="match status" value="1"/>
</dbReference>
<dbReference type="PROSITE" id="PS50995">
    <property type="entry name" value="HTH_MARR_2"/>
    <property type="match status" value="1"/>
</dbReference>
<gene>
    <name evidence="5" type="ORF">GCM10010961_30790</name>
</gene>
<protein>
    <submittedName>
        <fullName evidence="5">Transcriptional regulator</fullName>
    </submittedName>
</protein>
<dbReference type="SMART" id="SM00347">
    <property type="entry name" value="HTH_MARR"/>
    <property type="match status" value="1"/>
</dbReference>